<dbReference type="InterPro" id="IPR023187">
    <property type="entry name" value="Tscrpt_reg_MarR-type_CS"/>
</dbReference>
<dbReference type="Proteomes" id="UP000297597">
    <property type="component" value="Unassembled WGS sequence"/>
</dbReference>
<dbReference type="PRINTS" id="PR00598">
    <property type="entry name" value="HTHMARR"/>
</dbReference>
<dbReference type="InterPro" id="IPR036390">
    <property type="entry name" value="WH_DNA-bd_sf"/>
</dbReference>
<proteinExistence type="predicted"/>
<dbReference type="RefSeq" id="WP_134215559.1">
    <property type="nucleotide sequence ID" value="NZ_QFFZ01000061.1"/>
</dbReference>
<dbReference type="AlphaFoldDB" id="A0A4Y7RK66"/>
<dbReference type="Gene3D" id="1.10.10.10">
    <property type="entry name" value="Winged helix-like DNA-binding domain superfamily/Winged helix DNA-binding domain"/>
    <property type="match status" value="1"/>
</dbReference>
<reference evidence="5 6" key="1">
    <citation type="journal article" date="2018" name="Environ. Microbiol.">
        <title>Novel energy conservation strategies and behaviour of Pelotomaculum schinkii driving syntrophic propionate catabolism.</title>
        <authorList>
            <person name="Hidalgo-Ahumada C.A.P."/>
            <person name="Nobu M.K."/>
            <person name="Narihiro T."/>
            <person name="Tamaki H."/>
            <person name="Liu W.T."/>
            <person name="Kamagata Y."/>
            <person name="Stams A.J.M."/>
            <person name="Imachi H."/>
            <person name="Sousa D.Z."/>
        </authorList>
    </citation>
    <scope>NUCLEOTIDE SEQUENCE [LARGE SCALE GENOMIC DNA]</scope>
    <source>
        <strain evidence="5 6">MGP</strain>
    </source>
</reference>
<protein>
    <submittedName>
        <fullName evidence="5">HTH-type transcriptional regulator MhqR</fullName>
    </submittedName>
</protein>
<dbReference type="PANTHER" id="PTHR42756:SF1">
    <property type="entry name" value="TRANSCRIPTIONAL REPRESSOR OF EMRAB OPERON"/>
    <property type="match status" value="1"/>
</dbReference>
<gene>
    <name evidence="5" type="primary">mhqR_3</name>
    <name evidence="5" type="ORF">Pmgp_03426</name>
</gene>
<dbReference type="PROSITE" id="PS01117">
    <property type="entry name" value="HTH_MARR_1"/>
    <property type="match status" value="1"/>
</dbReference>
<dbReference type="EMBL" id="QFFZ01000061">
    <property type="protein sequence ID" value="TEB09072.1"/>
    <property type="molecule type" value="Genomic_DNA"/>
</dbReference>
<dbReference type="GO" id="GO:0003677">
    <property type="term" value="F:DNA binding"/>
    <property type="evidence" value="ECO:0007669"/>
    <property type="project" value="UniProtKB-KW"/>
</dbReference>
<evidence type="ECO:0000256" key="1">
    <source>
        <dbReference type="ARBA" id="ARBA00023015"/>
    </source>
</evidence>
<evidence type="ECO:0000313" key="6">
    <source>
        <dbReference type="Proteomes" id="UP000297597"/>
    </source>
</evidence>
<dbReference type="OrthoDB" id="9799663at2"/>
<keyword evidence="3" id="KW-0804">Transcription</keyword>
<keyword evidence="1" id="KW-0805">Transcription regulation</keyword>
<evidence type="ECO:0000313" key="5">
    <source>
        <dbReference type="EMBL" id="TEB09072.1"/>
    </source>
</evidence>
<dbReference type="Pfam" id="PF01047">
    <property type="entry name" value="MarR"/>
    <property type="match status" value="1"/>
</dbReference>
<dbReference type="SUPFAM" id="SSF46785">
    <property type="entry name" value="Winged helix' DNA-binding domain"/>
    <property type="match status" value="1"/>
</dbReference>
<dbReference type="InterPro" id="IPR000835">
    <property type="entry name" value="HTH_MarR-typ"/>
</dbReference>
<organism evidence="5 6">
    <name type="scientific">Pelotomaculum propionicicum</name>
    <dbReference type="NCBI Taxonomy" id="258475"/>
    <lineage>
        <taxon>Bacteria</taxon>
        <taxon>Bacillati</taxon>
        <taxon>Bacillota</taxon>
        <taxon>Clostridia</taxon>
        <taxon>Eubacteriales</taxon>
        <taxon>Desulfotomaculaceae</taxon>
        <taxon>Pelotomaculum</taxon>
    </lineage>
</organism>
<feature type="domain" description="HTH marR-type" evidence="4">
    <location>
        <begin position="1"/>
        <end position="136"/>
    </location>
</feature>
<name>A0A4Y7RK66_9FIRM</name>
<dbReference type="InterPro" id="IPR036388">
    <property type="entry name" value="WH-like_DNA-bd_sf"/>
</dbReference>
<evidence type="ECO:0000256" key="3">
    <source>
        <dbReference type="ARBA" id="ARBA00023163"/>
    </source>
</evidence>
<evidence type="ECO:0000256" key="2">
    <source>
        <dbReference type="ARBA" id="ARBA00023125"/>
    </source>
</evidence>
<comment type="caution">
    <text evidence="5">The sequence shown here is derived from an EMBL/GenBank/DDBJ whole genome shotgun (WGS) entry which is preliminary data.</text>
</comment>
<dbReference type="PANTHER" id="PTHR42756">
    <property type="entry name" value="TRANSCRIPTIONAL REGULATOR, MARR"/>
    <property type="match status" value="1"/>
</dbReference>
<evidence type="ECO:0000259" key="4">
    <source>
        <dbReference type="PROSITE" id="PS50995"/>
    </source>
</evidence>
<dbReference type="SMART" id="SM00347">
    <property type="entry name" value="HTH_MARR"/>
    <property type="match status" value="1"/>
</dbReference>
<keyword evidence="2" id="KW-0238">DNA-binding</keyword>
<sequence>MEVTQCINFLLTRAQHSVLSYFRSRLDEYDVTPVQYGILSCLWCKDGQTATEIAQRICLDGSTITGILDRMENKGLLERQSDPNDRRAIRVVLSDKGRQLEKPLGEVVKASNQRVLDIFTKEEQELFVESLKRVADNISKW</sequence>
<keyword evidence="6" id="KW-1185">Reference proteome</keyword>
<dbReference type="PROSITE" id="PS50995">
    <property type="entry name" value="HTH_MARR_2"/>
    <property type="match status" value="1"/>
</dbReference>
<dbReference type="GO" id="GO:0003700">
    <property type="term" value="F:DNA-binding transcription factor activity"/>
    <property type="evidence" value="ECO:0007669"/>
    <property type="project" value="InterPro"/>
</dbReference>
<accession>A0A4Y7RK66</accession>